<gene>
    <name evidence="1" type="ORF">CKAH01_17590</name>
</gene>
<accession>A0AAD9YBE1</accession>
<evidence type="ECO:0000313" key="1">
    <source>
        <dbReference type="EMBL" id="KAK2753529.1"/>
    </source>
</evidence>
<proteinExistence type="predicted"/>
<sequence length="143" mass="16900">MHQDIALRNLLVNPWTDNILLFDFDFIGRIRDIGYFSERDDVKGVIFTMYEIITLNIHFSSVPYDQQNPAEVQRLEEWPQHPDVRLDRPVSDYRSVLNEWVSRRENGRRISVYTEAQEPIDWPQLGDPPKRHSSLVLKVTPLP</sequence>
<comment type="caution">
    <text evidence="1">The sequence shown here is derived from an EMBL/GenBank/DDBJ whole genome shotgun (WGS) entry which is preliminary data.</text>
</comment>
<reference evidence="1" key="1">
    <citation type="submission" date="2023-02" db="EMBL/GenBank/DDBJ databases">
        <title>Colletotrichum kahawae CIFC_Que2 genome sequencing and assembly.</title>
        <authorList>
            <person name="Baroncelli R."/>
        </authorList>
    </citation>
    <scope>NUCLEOTIDE SEQUENCE</scope>
    <source>
        <strain evidence="1">CIFC_Que2</strain>
    </source>
</reference>
<name>A0AAD9YBE1_COLKA</name>
<dbReference type="EMBL" id="VYYT01000241">
    <property type="protein sequence ID" value="KAK2753529.1"/>
    <property type="molecule type" value="Genomic_DNA"/>
</dbReference>
<dbReference type="InterPro" id="IPR011009">
    <property type="entry name" value="Kinase-like_dom_sf"/>
</dbReference>
<organism evidence="1 2">
    <name type="scientific">Colletotrichum kahawae</name>
    <name type="common">Coffee berry disease fungus</name>
    <dbReference type="NCBI Taxonomy" id="34407"/>
    <lineage>
        <taxon>Eukaryota</taxon>
        <taxon>Fungi</taxon>
        <taxon>Dikarya</taxon>
        <taxon>Ascomycota</taxon>
        <taxon>Pezizomycotina</taxon>
        <taxon>Sordariomycetes</taxon>
        <taxon>Hypocreomycetidae</taxon>
        <taxon>Glomerellales</taxon>
        <taxon>Glomerellaceae</taxon>
        <taxon>Colletotrichum</taxon>
        <taxon>Colletotrichum gloeosporioides species complex</taxon>
    </lineage>
</organism>
<dbReference type="AlphaFoldDB" id="A0AAD9YBE1"/>
<evidence type="ECO:0000313" key="2">
    <source>
        <dbReference type="Proteomes" id="UP001281614"/>
    </source>
</evidence>
<protein>
    <recommendedName>
        <fullName evidence="3">Protein kinase domain-containing protein</fullName>
    </recommendedName>
</protein>
<evidence type="ECO:0008006" key="3">
    <source>
        <dbReference type="Google" id="ProtNLM"/>
    </source>
</evidence>
<keyword evidence="2" id="KW-1185">Reference proteome</keyword>
<dbReference type="Proteomes" id="UP001281614">
    <property type="component" value="Unassembled WGS sequence"/>
</dbReference>
<dbReference type="SUPFAM" id="SSF56112">
    <property type="entry name" value="Protein kinase-like (PK-like)"/>
    <property type="match status" value="1"/>
</dbReference>